<name>A0A5N5I393_9ROSA</name>
<gene>
    <name evidence="2" type="ORF">D8674_029139</name>
</gene>
<organism evidence="2 3">
    <name type="scientific">Pyrus ussuriensis x Pyrus communis</name>
    <dbReference type="NCBI Taxonomy" id="2448454"/>
    <lineage>
        <taxon>Eukaryota</taxon>
        <taxon>Viridiplantae</taxon>
        <taxon>Streptophyta</taxon>
        <taxon>Embryophyta</taxon>
        <taxon>Tracheophyta</taxon>
        <taxon>Spermatophyta</taxon>
        <taxon>Magnoliopsida</taxon>
        <taxon>eudicotyledons</taxon>
        <taxon>Gunneridae</taxon>
        <taxon>Pentapetalae</taxon>
        <taxon>rosids</taxon>
        <taxon>fabids</taxon>
        <taxon>Rosales</taxon>
        <taxon>Rosaceae</taxon>
        <taxon>Amygdaloideae</taxon>
        <taxon>Maleae</taxon>
        <taxon>Pyrus</taxon>
    </lineage>
</organism>
<evidence type="ECO:0000313" key="2">
    <source>
        <dbReference type="EMBL" id="KAB2632892.1"/>
    </source>
</evidence>
<evidence type="ECO:0000256" key="1">
    <source>
        <dbReference type="SAM" id="MobiDB-lite"/>
    </source>
</evidence>
<accession>A0A5N5I393</accession>
<comment type="caution">
    <text evidence="2">The sequence shown here is derived from an EMBL/GenBank/DDBJ whole genome shotgun (WGS) entry which is preliminary data.</text>
</comment>
<keyword evidence="3" id="KW-1185">Reference proteome</keyword>
<reference evidence="2 3" key="1">
    <citation type="submission" date="2019-09" db="EMBL/GenBank/DDBJ databases">
        <authorList>
            <person name="Ou C."/>
        </authorList>
    </citation>
    <scope>NUCLEOTIDE SEQUENCE [LARGE SCALE GENOMIC DNA]</scope>
    <source>
        <strain evidence="2">S2</strain>
        <tissue evidence="2">Leaf</tissue>
    </source>
</reference>
<protein>
    <submittedName>
        <fullName evidence="2">Uncharacterized protein</fullName>
    </submittedName>
</protein>
<reference evidence="2 3" key="3">
    <citation type="submission" date="2019-11" db="EMBL/GenBank/DDBJ databases">
        <title>A de novo genome assembly of a pear dwarfing rootstock.</title>
        <authorList>
            <person name="Wang F."/>
            <person name="Wang J."/>
            <person name="Li S."/>
            <person name="Zhang Y."/>
            <person name="Fang M."/>
            <person name="Ma L."/>
            <person name="Zhao Y."/>
            <person name="Jiang S."/>
        </authorList>
    </citation>
    <scope>NUCLEOTIDE SEQUENCE [LARGE SCALE GENOMIC DNA]</scope>
    <source>
        <strain evidence="2">S2</strain>
        <tissue evidence="2">Leaf</tissue>
    </source>
</reference>
<dbReference type="EMBL" id="SMOL01000120">
    <property type="protein sequence ID" value="KAB2632892.1"/>
    <property type="molecule type" value="Genomic_DNA"/>
</dbReference>
<dbReference type="Proteomes" id="UP000327157">
    <property type="component" value="Chromosome 6"/>
</dbReference>
<dbReference type="AlphaFoldDB" id="A0A5N5I393"/>
<reference evidence="3" key="2">
    <citation type="submission" date="2019-10" db="EMBL/GenBank/DDBJ databases">
        <title>A de novo genome assembly of a pear dwarfing rootstock.</title>
        <authorList>
            <person name="Wang F."/>
            <person name="Wang J."/>
            <person name="Li S."/>
            <person name="Zhang Y."/>
            <person name="Fang M."/>
            <person name="Ma L."/>
            <person name="Zhao Y."/>
            <person name="Jiang S."/>
        </authorList>
    </citation>
    <scope>NUCLEOTIDE SEQUENCE [LARGE SCALE GENOMIC DNA]</scope>
</reference>
<evidence type="ECO:0000313" key="3">
    <source>
        <dbReference type="Proteomes" id="UP000327157"/>
    </source>
</evidence>
<proteinExistence type="predicted"/>
<sequence>MLGDHISKKSQKKNIQRSSNGTKLFNEGNDTVLYLRYTNINADFFFVTSVTILGHVMRRNVLSSCGELINMFTSGLCLLLRVVLDRTAILGEAVAPENFGHLQLMILNFSSTLVKRETTKPTSAFSRSTKTSFLELDNNICYNFGKESVDNVGIMDFGFGIL</sequence>
<feature type="region of interest" description="Disordered" evidence="1">
    <location>
        <begin position="1"/>
        <end position="22"/>
    </location>
</feature>